<protein>
    <submittedName>
        <fullName evidence="1">Uncharacterized protein</fullName>
    </submittedName>
</protein>
<accession>A0A397SYM5</accession>
<evidence type="ECO:0000313" key="1">
    <source>
        <dbReference type="EMBL" id="RIA89085.1"/>
    </source>
</evidence>
<comment type="caution">
    <text evidence="1">The sequence shown here is derived from an EMBL/GenBank/DDBJ whole genome shotgun (WGS) entry which is preliminary data.</text>
</comment>
<keyword evidence="2" id="KW-1185">Reference proteome</keyword>
<organism evidence="1 2">
    <name type="scientific">Glomus cerebriforme</name>
    <dbReference type="NCBI Taxonomy" id="658196"/>
    <lineage>
        <taxon>Eukaryota</taxon>
        <taxon>Fungi</taxon>
        <taxon>Fungi incertae sedis</taxon>
        <taxon>Mucoromycota</taxon>
        <taxon>Glomeromycotina</taxon>
        <taxon>Glomeromycetes</taxon>
        <taxon>Glomerales</taxon>
        <taxon>Glomeraceae</taxon>
        <taxon>Glomus</taxon>
    </lineage>
</organism>
<evidence type="ECO:0000313" key="2">
    <source>
        <dbReference type="Proteomes" id="UP000265703"/>
    </source>
</evidence>
<dbReference type="AlphaFoldDB" id="A0A397SYM5"/>
<dbReference type="Proteomes" id="UP000265703">
    <property type="component" value="Unassembled WGS sequence"/>
</dbReference>
<proteinExistence type="predicted"/>
<name>A0A397SYM5_9GLOM</name>
<reference evidence="1 2" key="1">
    <citation type="submission" date="2018-06" db="EMBL/GenBank/DDBJ databases">
        <title>Comparative genomics reveals the genomic features of Rhizophagus irregularis, R. cerebriforme, R. diaphanum and Gigaspora rosea, and their symbiotic lifestyle signature.</title>
        <authorList>
            <person name="Morin E."/>
            <person name="San Clemente H."/>
            <person name="Chen E.C.H."/>
            <person name="De La Providencia I."/>
            <person name="Hainaut M."/>
            <person name="Kuo A."/>
            <person name="Kohler A."/>
            <person name="Murat C."/>
            <person name="Tang N."/>
            <person name="Roy S."/>
            <person name="Loubradou J."/>
            <person name="Henrissat B."/>
            <person name="Grigoriev I.V."/>
            <person name="Corradi N."/>
            <person name="Roux C."/>
            <person name="Martin F.M."/>
        </authorList>
    </citation>
    <scope>NUCLEOTIDE SEQUENCE [LARGE SCALE GENOMIC DNA]</scope>
    <source>
        <strain evidence="1 2">DAOM 227022</strain>
    </source>
</reference>
<sequence length="142" mass="15834">MDQDLQSSGNGTFAFSNNGFDTYPNAMQLDSDVPYDDVRNYTNDSSANEIIPMEIDDNSPQSDMNISSDNSSDMNFNLQINDSEIFRSGFQIIVTQSANLNLQYQFQQDDSSTSTGVINIHIINNPQSLQITCNITINNKTL</sequence>
<gene>
    <name evidence="1" type="ORF">C1645_738895</name>
</gene>
<dbReference type="EMBL" id="QKYT01000233">
    <property type="protein sequence ID" value="RIA89085.1"/>
    <property type="molecule type" value="Genomic_DNA"/>
</dbReference>